<proteinExistence type="predicted"/>
<dbReference type="Proteomes" id="UP000663583">
    <property type="component" value="Chromosome"/>
</dbReference>
<evidence type="ECO:0000313" key="2">
    <source>
        <dbReference type="Proteomes" id="UP000663583"/>
    </source>
</evidence>
<sequence length="152" mass="16711">MGEPLTTELIERYLHSRGRRYFRGQHDGEFFFVVNCGRPRMHVHLGIPGPHSDTLTLRATPASFYPVADAGTLSNRVAEWNKHNGELAAVVHGSSDPQRIGVTVSASHWVGERVRFEDFGEFVDRALGAAVELFSGLAPSDELPTQSLLQAG</sequence>
<accession>A0AAX1JL03</accession>
<dbReference type="KEGG" id="mku:I2456_24965"/>
<reference evidence="1" key="1">
    <citation type="submission" date="2020-11" db="EMBL/GenBank/DDBJ databases">
        <title>Intraspecies plasmid and genomic variation of Mycobacterium kubicae revealed by the complete genome sequences of two clinical isolates.</title>
        <authorList>
            <person name="Hendrix J.R."/>
            <person name="Epperson L.E."/>
            <person name="Honda J.R."/>
            <person name="Strong M."/>
        </authorList>
    </citation>
    <scope>NUCLEOTIDE SEQUENCE</scope>
    <source>
        <strain evidence="1">JCM 13573</strain>
    </source>
</reference>
<evidence type="ECO:0008006" key="3">
    <source>
        <dbReference type="Google" id="ProtNLM"/>
    </source>
</evidence>
<dbReference type="EMBL" id="CP065047">
    <property type="protein sequence ID" value="QPI40980.1"/>
    <property type="molecule type" value="Genomic_DNA"/>
</dbReference>
<protein>
    <recommendedName>
        <fullName evidence="3">YbjN domain-containing protein</fullName>
    </recommendedName>
</protein>
<name>A0AAX1JL03_9MYCO</name>
<dbReference type="AlphaFoldDB" id="A0AAX1JL03"/>
<organism evidence="1 2">
    <name type="scientific">Mycobacterium kubicae</name>
    <dbReference type="NCBI Taxonomy" id="120959"/>
    <lineage>
        <taxon>Bacteria</taxon>
        <taxon>Bacillati</taxon>
        <taxon>Actinomycetota</taxon>
        <taxon>Actinomycetes</taxon>
        <taxon>Mycobacteriales</taxon>
        <taxon>Mycobacteriaceae</taxon>
        <taxon>Mycobacterium</taxon>
        <taxon>Mycobacterium simiae complex</taxon>
    </lineage>
</organism>
<evidence type="ECO:0000313" key="1">
    <source>
        <dbReference type="EMBL" id="QPI40980.1"/>
    </source>
</evidence>
<gene>
    <name evidence="1" type="ORF">I2456_24965</name>
</gene>